<protein>
    <submittedName>
        <fullName evidence="2">PilZ domain-containing protein</fullName>
    </submittedName>
</protein>
<gene>
    <name evidence="2" type="ORF">CWI73_03060</name>
</gene>
<dbReference type="Proteomes" id="UP000288361">
    <property type="component" value="Unassembled WGS sequence"/>
</dbReference>
<feature type="region of interest" description="Disordered" evidence="1">
    <location>
        <begin position="185"/>
        <end position="213"/>
    </location>
</feature>
<dbReference type="RefSeq" id="WP_126751493.1">
    <property type="nucleotide sequence ID" value="NZ_JBHUMT010000016.1"/>
</dbReference>
<evidence type="ECO:0000313" key="2">
    <source>
        <dbReference type="EMBL" id="RUO67854.1"/>
    </source>
</evidence>
<name>A0A432YWZ3_9GAMM</name>
<organism evidence="2 3">
    <name type="scientific">Idiomarina piscisalsi</name>
    <dbReference type="NCBI Taxonomy" id="1096243"/>
    <lineage>
        <taxon>Bacteria</taxon>
        <taxon>Pseudomonadati</taxon>
        <taxon>Pseudomonadota</taxon>
        <taxon>Gammaproteobacteria</taxon>
        <taxon>Alteromonadales</taxon>
        <taxon>Idiomarinaceae</taxon>
        <taxon>Idiomarina</taxon>
    </lineage>
</organism>
<sequence length="213" mass="24218">MMQSQTSMTAPIGDFFTVQEDFPVNLVPLENTDQLPTDEEFETQIPELFLIASSMAENDTQKIQAIKIEQPAGSALVDFLEQQHKRMNILLGYMLRNEDDAAHRFSGKEYGGGGIRVISGSPPESGQLFQAKLFFKEEALAIFCYVRLESSEALDDNDTYLCTLTFERIREEDQELLIRASLHAQSRQLKQRSKQRREQKDNAEEKADDSSNS</sequence>
<feature type="compositionally biased region" description="Basic and acidic residues" evidence="1">
    <location>
        <begin position="196"/>
        <end position="213"/>
    </location>
</feature>
<accession>A0A432YWZ3</accession>
<dbReference type="EMBL" id="PIQA01000001">
    <property type="protein sequence ID" value="RUO67854.1"/>
    <property type="molecule type" value="Genomic_DNA"/>
</dbReference>
<comment type="caution">
    <text evidence="2">The sequence shown here is derived from an EMBL/GenBank/DDBJ whole genome shotgun (WGS) entry which is preliminary data.</text>
</comment>
<evidence type="ECO:0000256" key="1">
    <source>
        <dbReference type="SAM" id="MobiDB-lite"/>
    </source>
</evidence>
<evidence type="ECO:0000313" key="3">
    <source>
        <dbReference type="Proteomes" id="UP000288361"/>
    </source>
</evidence>
<proteinExistence type="predicted"/>
<reference evidence="2 3" key="1">
    <citation type="journal article" date="2011" name="Front. Microbiol.">
        <title>Genomic signatures of strain selection and enhancement in Bacillus atrophaeus var. globigii, a historical biowarfare simulant.</title>
        <authorList>
            <person name="Gibbons H.S."/>
            <person name="Broomall S.M."/>
            <person name="McNew L.A."/>
            <person name="Daligault H."/>
            <person name="Chapman C."/>
            <person name="Bruce D."/>
            <person name="Karavis M."/>
            <person name="Krepps M."/>
            <person name="McGregor P.A."/>
            <person name="Hong C."/>
            <person name="Park K.H."/>
            <person name="Akmal A."/>
            <person name="Feldman A."/>
            <person name="Lin J.S."/>
            <person name="Chang W.E."/>
            <person name="Higgs B.W."/>
            <person name="Demirev P."/>
            <person name="Lindquist J."/>
            <person name="Liem A."/>
            <person name="Fochler E."/>
            <person name="Read T.D."/>
            <person name="Tapia R."/>
            <person name="Johnson S."/>
            <person name="Bishop-Lilly K.A."/>
            <person name="Detter C."/>
            <person name="Han C."/>
            <person name="Sozhamannan S."/>
            <person name="Rosenzweig C.N."/>
            <person name="Skowronski E.W."/>
        </authorList>
    </citation>
    <scope>NUCLEOTIDE SEQUENCE [LARGE SCALE GENOMIC DNA]</scope>
    <source>
        <strain evidence="2 3">TPS4-2</strain>
    </source>
</reference>
<dbReference type="AlphaFoldDB" id="A0A432YWZ3"/>